<evidence type="ECO:0000313" key="22">
    <source>
        <dbReference type="EMBL" id="MSU89287.1"/>
    </source>
</evidence>
<dbReference type="GO" id="GO:0004129">
    <property type="term" value="F:cytochrome-c oxidase activity"/>
    <property type="evidence" value="ECO:0007669"/>
    <property type="project" value="UniProtKB-EC"/>
</dbReference>
<keyword evidence="7 18" id="KW-0349">Heme</keyword>
<dbReference type="GO" id="GO:0020037">
    <property type="term" value="F:heme binding"/>
    <property type="evidence" value="ECO:0007669"/>
    <property type="project" value="InterPro"/>
</dbReference>
<feature type="transmembrane region" description="Helical" evidence="20">
    <location>
        <begin position="461"/>
        <end position="483"/>
    </location>
</feature>
<evidence type="ECO:0000256" key="13">
    <source>
        <dbReference type="ARBA" id="ARBA00022989"/>
    </source>
</evidence>
<evidence type="ECO:0000256" key="9">
    <source>
        <dbReference type="ARBA" id="ARBA00022692"/>
    </source>
</evidence>
<dbReference type="InterPro" id="IPR023615">
    <property type="entry name" value="Cyt_c_Oxase_su1_BS"/>
</dbReference>
<dbReference type="UniPathway" id="UPA00705"/>
<dbReference type="SUPFAM" id="SSF81442">
    <property type="entry name" value="Cytochrome c oxidase subunit I-like"/>
    <property type="match status" value="1"/>
</dbReference>
<keyword evidence="5 18" id="KW-0813">Transport</keyword>
<feature type="transmembrane region" description="Helical" evidence="20">
    <location>
        <begin position="800"/>
        <end position="824"/>
    </location>
</feature>
<feature type="domain" description="Cytochrome oxidase subunit I profile" evidence="21">
    <location>
        <begin position="54"/>
        <end position="566"/>
    </location>
</feature>
<keyword evidence="11" id="KW-1278">Translocase</keyword>
<dbReference type="EMBL" id="WIND01000003">
    <property type="protein sequence ID" value="MSU89287.1"/>
    <property type="molecule type" value="Genomic_DNA"/>
</dbReference>
<dbReference type="GO" id="GO:0006119">
    <property type="term" value="P:oxidative phosphorylation"/>
    <property type="evidence" value="ECO:0007669"/>
    <property type="project" value="UniProtKB-UniPathway"/>
</dbReference>
<keyword evidence="12 18" id="KW-0249">Electron transport</keyword>
<dbReference type="Gene3D" id="1.20.210.10">
    <property type="entry name" value="Cytochrome c oxidase-like, subunit I domain"/>
    <property type="match status" value="1"/>
</dbReference>
<dbReference type="InterPro" id="IPR013833">
    <property type="entry name" value="Cyt_c_oxidase_su3_a-hlx"/>
</dbReference>
<feature type="transmembrane region" description="Helical" evidence="20">
    <location>
        <begin position="391"/>
        <end position="417"/>
    </location>
</feature>
<dbReference type="GO" id="GO:0046872">
    <property type="term" value="F:metal ion binding"/>
    <property type="evidence" value="ECO:0007669"/>
    <property type="project" value="UniProtKB-KW"/>
</dbReference>
<comment type="similarity">
    <text evidence="3 18">Belongs to the heme-copper respiratory oxidase family.</text>
</comment>
<keyword evidence="14" id="KW-0408">Iron</keyword>
<evidence type="ECO:0000313" key="23">
    <source>
        <dbReference type="Proteomes" id="UP000474957"/>
    </source>
</evidence>
<feature type="transmembrane region" description="Helical" evidence="20">
    <location>
        <begin position="154"/>
        <end position="176"/>
    </location>
</feature>
<feature type="transmembrane region" description="Helical" evidence="20">
    <location>
        <begin position="429"/>
        <end position="449"/>
    </location>
</feature>
<keyword evidence="15" id="KW-0186">Copper</keyword>
<feature type="transmembrane region" description="Helical" evidence="20">
    <location>
        <begin position="640"/>
        <end position="659"/>
    </location>
</feature>
<comment type="subcellular location">
    <subcellularLocation>
        <location evidence="1">Cell membrane</location>
        <topology evidence="1">Multi-pass membrane protein</topology>
    </subcellularLocation>
</comment>
<feature type="transmembrane region" description="Helical" evidence="20">
    <location>
        <begin position="231"/>
        <end position="252"/>
    </location>
</feature>
<keyword evidence="23" id="KW-1185">Reference proteome</keyword>
<evidence type="ECO:0000256" key="8">
    <source>
        <dbReference type="ARBA" id="ARBA00022660"/>
    </source>
</evidence>
<feature type="transmembrane region" description="Helical" evidence="20">
    <location>
        <begin position="322"/>
        <end position="343"/>
    </location>
</feature>
<evidence type="ECO:0000256" key="3">
    <source>
        <dbReference type="ARBA" id="ARBA00009578"/>
    </source>
</evidence>
<gene>
    <name evidence="22" type="primary">ctaD</name>
    <name evidence="22" type="ORF">GE300_06595</name>
</gene>
<feature type="transmembrane region" description="Helical" evidence="20">
    <location>
        <begin position="764"/>
        <end position="788"/>
    </location>
</feature>
<feature type="transmembrane region" description="Helical" evidence="20">
    <location>
        <begin position="198"/>
        <end position="219"/>
    </location>
</feature>
<dbReference type="GO" id="GO:0015990">
    <property type="term" value="P:electron transport coupled proton transport"/>
    <property type="evidence" value="ECO:0007669"/>
    <property type="project" value="InterPro"/>
</dbReference>
<feature type="transmembrane region" description="Helical" evidence="20">
    <location>
        <begin position="691"/>
        <end position="714"/>
    </location>
</feature>
<comment type="pathway">
    <text evidence="2">Energy metabolism; oxidative phosphorylation.</text>
</comment>
<keyword evidence="10" id="KW-0479">Metal-binding</keyword>
<dbReference type="FunFam" id="1.20.210.10:FF:000006">
    <property type="entry name" value="Cytochrome c oxidase subunit 1"/>
    <property type="match status" value="1"/>
</dbReference>
<proteinExistence type="inferred from homology"/>
<evidence type="ECO:0000256" key="14">
    <source>
        <dbReference type="ARBA" id="ARBA00023004"/>
    </source>
</evidence>
<evidence type="ECO:0000256" key="20">
    <source>
        <dbReference type="SAM" id="Phobius"/>
    </source>
</evidence>
<feature type="transmembrane region" description="Helical" evidence="20">
    <location>
        <begin position="363"/>
        <end position="384"/>
    </location>
</feature>
<dbReference type="SUPFAM" id="SSF81452">
    <property type="entry name" value="Cytochrome c oxidase subunit III-like"/>
    <property type="match status" value="1"/>
</dbReference>
<dbReference type="GO" id="GO:0022904">
    <property type="term" value="P:respiratory electron transport chain"/>
    <property type="evidence" value="ECO:0007669"/>
    <property type="project" value="InterPro"/>
</dbReference>
<reference evidence="22 23" key="1">
    <citation type="submission" date="2019-10" db="EMBL/GenBank/DDBJ databases">
        <title>Cognatihalovulum marinum gen. nov. sp. nov., a new member of the family Rhodobacteraceae isolated from deep seawater of the Northwest Indian Ocean.</title>
        <authorList>
            <person name="Ruan C."/>
            <person name="Wang J."/>
            <person name="Zheng X."/>
            <person name="Song L."/>
            <person name="Zhu Y."/>
            <person name="Huang Y."/>
            <person name="Lu Z."/>
            <person name="Du W."/>
            <person name="Huang L."/>
            <person name="Dai X."/>
        </authorList>
    </citation>
    <scope>NUCLEOTIDE SEQUENCE [LARGE SCALE GENOMIC DNA]</scope>
    <source>
        <strain evidence="22 23">2CG4</strain>
    </source>
</reference>
<evidence type="ECO:0000256" key="16">
    <source>
        <dbReference type="ARBA" id="ARBA00023136"/>
    </source>
</evidence>
<keyword evidence="9 18" id="KW-0812">Transmembrane</keyword>
<dbReference type="Gene3D" id="1.20.120.80">
    <property type="entry name" value="Cytochrome c oxidase, subunit III, four-helix bundle"/>
    <property type="match status" value="1"/>
</dbReference>
<feature type="compositionally biased region" description="Basic and acidic residues" evidence="19">
    <location>
        <begin position="1"/>
        <end position="15"/>
    </location>
</feature>
<evidence type="ECO:0000256" key="5">
    <source>
        <dbReference type="ARBA" id="ARBA00022448"/>
    </source>
</evidence>
<name>A0A6L5YYD0_9RHOB</name>
<dbReference type="AlphaFoldDB" id="A0A6L5YYD0"/>
<feature type="transmembrane region" description="Helical" evidence="20">
    <location>
        <begin position="845"/>
        <end position="864"/>
    </location>
</feature>
<dbReference type="GO" id="GO:0016491">
    <property type="term" value="F:oxidoreductase activity"/>
    <property type="evidence" value="ECO:0007669"/>
    <property type="project" value="UniProtKB-KW"/>
</dbReference>
<feature type="transmembrane region" description="Helical" evidence="20">
    <location>
        <begin position="503"/>
        <end position="524"/>
    </location>
</feature>
<sequence>MTDHSRDAGLARRLPEAVTQPEPVGPFPPTDEMLAVPVDPALSREQADRLKQAWHTPQGWRYLSAVNNTEVGVWYSMTAFGFMLAAGVLALLMRVQLAVPENDFLSAERFNQFFTMHGSAMMFLFAVPMFEAISILLLPALLGARDMPFPRLSAYGYWCFLIGGFFVLGSVLFGVAPEGGWFMYPPLSTEAEGLGPDIWLLGLSFIEVASIAAAVELIVGTVKCRPPGMRINLMPLYAWYVLVVGGMILFAFPPLIAGDFLFELQRSFDWPFFDPERGGDPLLWQHLFWIFGHPEVYIIFLPSIAVAAMIVPTAARRPIMGYSWIVLSAVGTGFLSFGLWVHHMFTTGLPMLSLGFFSAASEAVVIPTGVQLFAFVATLIVGRVKIILPMLWIAGALAVFTAGGLTGVMLALAPFNWQVHDTYFIVAHLHYTLFGGMVFPIIGGVYYFYPSIRKKKLSERLGRWSFWLTFTGFNITFLPMHLTGLKGMPRRVFTYPGDIGWDWLNLVSTLGAFVVAAGILVFAWDLVRPKGHQPLAARNPWNGGTLEWSHDVPAQAWGVRSVPYVRSRYPLWDDPGFLERLDAGRFYIPDAPEGLRETIVTSAIDARPQHVARITGPSWSPMVAAVFTGGAFIFPTFKWYLAAGISGAFAVATVIYWLWTATARVPEAPTKDAGLGLRLPTYVSGPKAPGWWAVFITMLGDATAFASLVFGVFFYWTARPDFPPAGAEHADLRAVAAAAAALTLAWATTLGARELNRRTLRRAARILLGAGAALAAAGIAALILAVRLPEMDPTSHVYPAIMWALVVWTVAHIGAGLIMQLYCLAGSFAGRLTPRHDADLWNTTLFWHFLVVTCLVTAAVVGLLPRAL</sequence>
<keyword evidence="13 20" id="KW-1133">Transmembrane helix</keyword>
<dbReference type="InterPro" id="IPR035973">
    <property type="entry name" value="Cyt_c_oxidase_su3-like_sf"/>
</dbReference>
<dbReference type="PANTHER" id="PTHR10422">
    <property type="entry name" value="CYTOCHROME C OXIDASE SUBUNIT 1"/>
    <property type="match status" value="1"/>
</dbReference>
<keyword evidence="22" id="KW-0560">Oxidoreductase</keyword>
<feature type="transmembrane region" description="Helical" evidence="20">
    <location>
        <begin position="113"/>
        <end position="142"/>
    </location>
</feature>
<dbReference type="PROSITE" id="PS50855">
    <property type="entry name" value="COX1"/>
    <property type="match status" value="1"/>
</dbReference>
<evidence type="ECO:0000256" key="15">
    <source>
        <dbReference type="ARBA" id="ARBA00023008"/>
    </source>
</evidence>
<dbReference type="EC" id="7.1.1.9" evidence="4"/>
<dbReference type="Proteomes" id="UP000474957">
    <property type="component" value="Unassembled WGS sequence"/>
</dbReference>
<evidence type="ECO:0000259" key="21">
    <source>
        <dbReference type="PROSITE" id="PS50855"/>
    </source>
</evidence>
<feature type="transmembrane region" description="Helical" evidence="20">
    <location>
        <begin position="71"/>
        <end position="93"/>
    </location>
</feature>
<feature type="transmembrane region" description="Helical" evidence="20">
    <location>
        <begin position="616"/>
        <end position="634"/>
    </location>
</feature>
<dbReference type="InterPro" id="IPR036927">
    <property type="entry name" value="Cyt_c_oxase-like_su1_sf"/>
</dbReference>
<evidence type="ECO:0000256" key="12">
    <source>
        <dbReference type="ARBA" id="ARBA00022982"/>
    </source>
</evidence>
<accession>A0A6L5YYD0</accession>
<comment type="caution">
    <text evidence="22">The sequence shown here is derived from an EMBL/GenBank/DDBJ whole genome shotgun (WGS) entry which is preliminary data.</text>
</comment>
<dbReference type="InterPro" id="IPR000883">
    <property type="entry name" value="Cyt_C_Oxase_1"/>
</dbReference>
<evidence type="ECO:0000256" key="7">
    <source>
        <dbReference type="ARBA" id="ARBA00022617"/>
    </source>
</evidence>
<evidence type="ECO:0000256" key="18">
    <source>
        <dbReference type="RuleBase" id="RU000370"/>
    </source>
</evidence>
<dbReference type="NCBIfam" id="TIGR02891">
    <property type="entry name" value="CtaD_CoxA"/>
    <property type="match status" value="1"/>
</dbReference>
<evidence type="ECO:0000256" key="2">
    <source>
        <dbReference type="ARBA" id="ARBA00004673"/>
    </source>
</evidence>
<evidence type="ECO:0000256" key="4">
    <source>
        <dbReference type="ARBA" id="ARBA00012949"/>
    </source>
</evidence>
<evidence type="ECO:0000256" key="1">
    <source>
        <dbReference type="ARBA" id="ARBA00004651"/>
    </source>
</evidence>
<dbReference type="GO" id="GO:0005886">
    <property type="term" value="C:plasma membrane"/>
    <property type="evidence" value="ECO:0007669"/>
    <property type="project" value="UniProtKB-SubCell"/>
</dbReference>
<evidence type="ECO:0000256" key="17">
    <source>
        <dbReference type="ARBA" id="ARBA00047816"/>
    </source>
</evidence>
<dbReference type="Pfam" id="PF00115">
    <property type="entry name" value="COX1"/>
    <property type="match status" value="1"/>
</dbReference>
<dbReference type="PROSITE" id="PS00077">
    <property type="entry name" value="COX1_CUB"/>
    <property type="match status" value="1"/>
</dbReference>
<comment type="catalytic activity">
    <reaction evidence="17">
        <text>4 Fe(II)-[cytochrome c] + O2 + 8 H(+)(in) = 4 Fe(III)-[cytochrome c] + 2 H2O + 4 H(+)(out)</text>
        <dbReference type="Rhea" id="RHEA:11436"/>
        <dbReference type="Rhea" id="RHEA-COMP:10350"/>
        <dbReference type="Rhea" id="RHEA-COMP:14399"/>
        <dbReference type="ChEBI" id="CHEBI:15377"/>
        <dbReference type="ChEBI" id="CHEBI:15378"/>
        <dbReference type="ChEBI" id="CHEBI:15379"/>
        <dbReference type="ChEBI" id="CHEBI:29033"/>
        <dbReference type="ChEBI" id="CHEBI:29034"/>
        <dbReference type="EC" id="7.1.1.9"/>
    </reaction>
</comment>
<keyword evidence="16 20" id="KW-0472">Membrane</keyword>
<evidence type="ECO:0000256" key="6">
    <source>
        <dbReference type="ARBA" id="ARBA00022475"/>
    </source>
</evidence>
<keyword evidence="6" id="KW-1003">Cell membrane</keyword>
<evidence type="ECO:0000256" key="19">
    <source>
        <dbReference type="SAM" id="MobiDB-lite"/>
    </source>
</evidence>
<evidence type="ECO:0000256" key="10">
    <source>
        <dbReference type="ARBA" id="ARBA00022723"/>
    </source>
</evidence>
<organism evidence="22 23">
    <name type="scientific">Halovulum marinum</name>
    <dbReference type="NCBI Taxonomy" id="2662447"/>
    <lineage>
        <taxon>Bacteria</taxon>
        <taxon>Pseudomonadati</taxon>
        <taxon>Pseudomonadota</taxon>
        <taxon>Alphaproteobacteria</taxon>
        <taxon>Rhodobacterales</taxon>
        <taxon>Paracoccaceae</taxon>
        <taxon>Halovulum</taxon>
    </lineage>
</organism>
<protein>
    <recommendedName>
        <fullName evidence="4">cytochrome-c oxidase</fullName>
        <ecNumber evidence="4">7.1.1.9</ecNumber>
    </recommendedName>
</protein>
<dbReference type="PANTHER" id="PTHR10422:SF35">
    <property type="entry name" value="CYTOCHROME BO(3) UBIQUINOL OXIDASE SUBUNIT 1"/>
    <property type="match status" value="1"/>
</dbReference>
<dbReference type="InterPro" id="IPR014241">
    <property type="entry name" value="Cyt_c_oxidase_su1_bac"/>
</dbReference>
<dbReference type="RefSeq" id="WP_154445767.1">
    <property type="nucleotide sequence ID" value="NZ_WIND01000003.1"/>
</dbReference>
<feature type="transmembrane region" description="Helical" evidence="20">
    <location>
        <begin position="296"/>
        <end position="315"/>
    </location>
</feature>
<feature type="transmembrane region" description="Helical" evidence="20">
    <location>
        <begin position="734"/>
        <end position="752"/>
    </location>
</feature>
<feature type="region of interest" description="Disordered" evidence="19">
    <location>
        <begin position="1"/>
        <end position="30"/>
    </location>
</feature>
<dbReference type="PRINTS" id="PR01165">
    <property type="entry name" value="CYCOXIDASEI"/>
</dbReference>
<dbReference type="InterPro" id="IPR023616">
    <property type="entry name" value="Cyt_c_oxase-like_su1_dom"/>
</dbReference>
<keyword evidence="8 18" id="KW-0679">Respiratory chain</keyword>
<evidence type="ECO:0000256" key="11">
    <source>
        <dbReference type="ARBA" id="ARBA00022967"/>
    </source>
</evidence>